<dbReference type="VEuPathDB" id="AmoebaDB:KM1_061580"/>
<dbReference type="VEuPathDB" id="AmoebaDB:EHI_056480"/>
<keyword evidence="5 8" id="KW-0312">Gluconeogenesis</keyword>
<proteinExistence type="evidence at transcript level"/>
<evidence type="ECO:0000256" key="8">
    <source>
        <dbReference type="RuleBase" id="RU363013"/>
    </source>
</evidence>
<dbReference type="UniPathway" id="UPA00109">
    <property type="reaction ID" value="UER00189"/>
</dbReference>
<reference evidence="9" key="1">
    <citation type="submission" date="2012-06" db="EMBL/GenBank/DDBJ databases">
        <title>Short 5' UTR of Entamoeba genes.</title>
        <authorList>
            <person name="Hiranuka K."/>
            <person name="Kumagai M."/>
            <person name="Wakaguri H."/>
            <person name="Suzuki Y."/>
            <person name="Sugano S."/>
            <person name="Watanabe J."/>
            <person name="Makioka A."/>
        </authorList>
    </citation>
    <scope>NUCLEOTIDE SEQUENCE</scope>
    <source>
        <strain evidence="9">HM-1:IMSS</strain>
    </source>
</reference>
<organism evidence="9">
    <name type="scientific">Entamoeba histolytica</name>
    <dbReference type="NCBI Taxonomy" id="5759"/>
    <lineage>
        <taxon>Eukaryota</taxon>
        <taxon>Amoebozoa</taxon>
        <taxon>Evosea</taxon>
        <taxon>Archamoebae</taxon>
        <taxon>Mastigamoebida</taxon>
        <taxon>Entamoebidae</taxon>
        <taxon>Entamoeba</taxon>
    </lineage>
</organism>
<protein>
    <recommendedName>
        <fullName evidence="8">Triosephosphate isomerase</fullName>
        <ecNumber evidence="8">5.3.1.1</ecNumber>
    </recommendedName>
</protein>
<dbReference type="PANTHER" id="PTHR21139">
    <property type="entry name" value="TRIOSEPHOSPHATE ISOMERASE"/>
    <property type="match status" value="1"/>
</dbReference>
<evidence type="ECO:0000256" key="2">
    <source>
        <dbReference type="ARBA" id="ARBA00004742"/>
    </source>
</evidence>
<dbReference type="InterPro" id="IPR022896">
    <property type="entry name" value="TrioseP_Isoase_bac/euk"/>
</dbReference>
<dbReference type="GO" id="GO:0019563">
    <property type="term" value="P:glycerol catabolic process"/>
    <property type="evidence" value="ECO:0007669"/>
    <property type="project" value="TreeGrafter"/>
</dbReference>
<dbReference type="VEuPathDB" id="AmoebaDB:EHI7A_083420"/>
<dbReference type="PROSITE" id="PS00171">
    <property type="entry name" value="TIM_1"/>
    <property type="match status" value="1"/>
</dbReference>
<evidence type="ECO:0000256" key="3">
    <source>
        <dbReference type="ARBA" id="ARBA00007422"/>
    </source>
</evidence>
<dbReference type="Pfam" id="PF00121">
    <property type="entry name" value="TIM"/>
    <property type="match status" value="1"/>
</dbReference>
<dbReference type="InterPro" id="IPR013785">
    <property type="entry name" value="Aldolase_TIM"/>
</dbReference>
<sequence length="261" mass="28197">MSARKFVVGGNWKCNGTLASIETLTKGVAASVDAELAKKVEVIVGVPFIYIPKVQQILAGEANGANILVSAENAWTKSGAYTGEVHVRMLVDCQVPYVILGHSERRQIFHESNEQVAEKVKVAIDAGLKVIACIGETEAQRIANQTEEVVAAQLKAINNAISKEAWKNIILAYEPVWAIGTGKTATPDQAQEVHQYIRKWMTENISKEVAEATRIQYGGSVNPANCNELAKKADIDGFLVGGASLDAAKFKTIINSVSEKF</sequence>
<evidence type="ECO:0000256" key="4">
    <source>
        <dbReference type="ARBA" id="ARBA00011738"/>
    </source>
</evidence>
<dbReference type="CDD" id="cd00311">
    <property type="entry name" value="TIM"/>
    <property type="match status" value="1"/>
</dbReference>
<keyword evidence="7 8" id="KW-0413">Isomerase</keyword>
<dbReference type="GO" id="GO:0046166">
    <property type="term" value="P:glyceraldehyde-3-phosphate biosynthetic process"/>
    <property type="evidence" value="ECO:0007669"/>
    <property type="project" value="TreeGrafter"/>
</dbReference>
<comment type="pathway">
    <text evidence="2 8">Carbohydrate biosynthesis; gluconeogenesis.</text>
</comment>
<dbReference type="GO" id="GO:0006094">
    <property type="term" value="P:gluconeogenesis"/>
    <property type="evidence" value="ECO:0007669"/>
    <property type="project" value="UniProtKB-UniPathway"/>
</dbReference>
<dbReference type="VEuPathDB" id="AmoebaDB:EHI5A_015860"/>
<dbReference type="PANTHER" id="PTHR21139:SF2">
    <property type="entry name" value="TRIOSEPHOSPHATE ISOMERASE"/>
    <property type="match status" value="1"/>
</dbReference>
<dbReference type="GO" id="GO:0004807">
    <property type="term" value="F:triose-phosphate isomerase activity"/>
    <property type="evidence" value="ECO:0007669"/>
    <property type="project" value="UniProtKB-EC"/>
</dbReference>
<dbReference type="AlphaFoldDB" id="A0A060N1W8"/>
<comment type="subunit">
    <text evidence="4">Homodimer.</text>
</comment>
<accession>A0A060N1W8</accession>
<dbReference type="SUPFAM" id="SSF51351">
    <property type="entry name" value="Triosephosphate isomerase (TIM)"/>
    <property type="match status" value="1"/>
</dbReference>
<dbReference type="FunFam" id="3.20.20.70:FF:000020">
    <property type="entry name" value="Triosephosphate isomerase"/>
    <property type="match status" value="1"/>
</dbReference>
<dbReference type="GO" id="GO:0005829">
    <property type="term" value="C:cytosol"/>
    <property type="evidence" value="ECO:0007669"/>
    <property type="project" value="TreeGrafter"/>
</dbReference>
<evidence type="ECO:0000313" key="9">
    <source>
        <dbReference type="EMBL" id="BAN38145.1"/>
    </source>
</evidence>
<evidence type="ECO:0000256" key="7">
    <source>
        <dbReference type="ARBA" id="ARBA00023235"/>
    </source>
</evidence>
<name>A0A060N1W8_ENTHI</name>
<dbReference type="InterPro" id="IPR000652">
    <property type="entry name" value="Triosephosphate_isomerase"/>
</dbReference>
<dbReference type="EC" id="5.3.1.1" evidence="8"/>
<dbReference type="HAMAP" id="MF_00147_B">
    <property type="entry name" value="TIM_B"/>
    <property type="match status" value="1"/>
</dbReference>
<dbReference type="InterPro" id="IPR035990">
    <property type="entry name" value="TIM_sf"/>
</dbReference>
<evidence type="ECO:0000256" key="1">
    <source>
        <dbReference type="ARBA" id="ARBA00004680"/>
    </source>
</evidence>
<dbReference type="EMBL" id="AK419466">
    <property type="protein sequence ID" value="BAN38145.1"/>
    <property type="molecule type" value="mRNA"/>
</dbReference>
<dbReference type="GO" id="GO:0006096">
    <property type="term" value="P:glycolytic process"/>
    <property type="evidence" value="ECO:0007669"/>
    <property type="project" value="UniProtKB-UniPathway"/>
</dbReference>
<evidence type="ECO:0000256" key="5">
    <source>
        <dbReference type="ARBA" id="ARBA00022432"/>
    </source>
</evidence>
<dbReference type="InterPro" id="IPR020861">
    <property type="entry name" value="Triosephosphate_isomerase_AS"/>
</dbReference>
<comment type="pathway">
    <text evidence="1 8">Carbohydrate degradation; glycolysis; D-glyceraldehyde 3-phosphate from glycerone phosphate: step 1/1.</text>
</comment>
<evidence type="ECO:0000256" key="6">
    <source>
        <dbReference type="ARBA" id="ARBA00023152"/>
    </source>
</evidence>
<keyword evidence="6 8" id="KW-0324">Glycolysis</keyword>
<dbReference type="VEuPathDB" id="AmoebaDB:EHI8A_145350"/>
<dbReference type="UniPathway" id="UPA00138"/>
<comment type="catalytic activity">
    <reaction evidence="8">
        <text>D-glyceraldehyde 3-phosphate = dihydroxyacetone phosphate</text>
        <dbReference type="Rhea" id="RHEA:18585"/>
        <dbReference type="ChEBI" id="CHEBI:57642"/>
        <dbReference type="ChEBI" id="CHEBI:59776"/>
        <dbReference type="EC" id="5.3.1.1"/>
    </reaction>
</comment>
<dbReference type="Gene3D" id="3.20.20.70">
    <property type="entry name" value="Aldolase class I"/>
    <property type="match status" value="1"/>
</dbReference>
<comment type="similarity">
    <text evidence="3 8">Belongs to the triosephosphate isomerase family.</text>
</comment>
<dbReference type="NCBIfam" id="TIGR00419">
    <property type="entry name" value="tim"/>
    <property type="match status" value="1"/>
</dbReference>
<dbReference type="PROSITE" id="PS51440">
    <property type="entry name" value="TIM_2"/>
    <property type="match status" value="1"/>
</dbReference>